<gene>
    <name evidence="2" type="ORF">DFA_12060</name>
</gene>
<dbReference type="Gene3D" id="1.10.630.10">
    <property type="entry name" value="Cytochrome P450"/>
    <property type="match status" value="1"/>
</dbReference>
<dbReference type="Pfam" id="PF00067">
    <property type="entry name" value="p450"/>
    <property type="match status" value="1"/>
</dbReference>
<feature type="compositionally biased region" description="Polar residues" evidence="1">
    <location>
        <begin position="77"/>
        <end position="93"/>
    </location>
</feature>
<dbReference type="AlphaFoldDB" id="F4QFI9"/>
<accession>F4QFI9</accession>
<protein>
    <submittedName>
        <fullName evidence="2">Uncharacterized protein</fullName>
    </submittedName>
</protein>
<keyword evidence="3" id="KW-1185">Reference proteome</keyword>
<organism evidence="2 3">
    <name type="scientific">Cavenderia fasciculata</name>
    <name type="common">Slime mold</name>
    <name type="synonym">Dictyostelium fasciculatum</name>
    <dbReference type="NCBI Taxonomy" id="261658"/>
    <lineage>
        <taxon>Eukaryota</taxon>
        <taxon>Amoebozoa</taxon>
        <taxon>Evosea</taxon>
        <taxon>Eumycetozoa</taxon>
        <taxon>Dictyostelia</taxon>
        <taxon>Acytosteliales</taxon>
        <taxon>Cavenderiaceae</taxon>
        <taxon>Cavenderia</taxon>
    </lineage>
</organism>
<dbReference type="GO" id="GO:0016705">
    <property type="term" value="F:oxidoreductase activity, acting on paired donors, with incorporation or reduction of molecular oxygen"/>
    <property type="evidence" value="ECO:0007669"/>
    <property type="project" value="InterPro"/>
</dbReference>
<dbReference type="Proteomes" id="UP000007797">
    <property type="component" value="Unassembled WGS sequence"/>
</dbReference>
<proteinExistence type="predicted"/>
<dbReference type="EMBL" id="GL883029">
    <property type="protein sequence ID" value="EGG14290.1"/>
    <property type="molecule type" value="Genomic_DNA"/>
</dbReference>
<feature type="compositionally biased region" description="Basic and acidic residues" evidence="1">
    <location>
        <begin position="127"/>
        <end position="137"/>
    </location>
</feature>
<dbReference type="GO" id="GO:0004497">
    <property type="term" value="F:monooxygenase activity"/>
    <property type="evidence" value="ECO:0007669"/>
    <property type="project" value="InterPro"/>
</dbReference>
<feature type="region of interest" description="Disordered" evidence="1">
    <location>
        <begin position="123"/>
        <end position="154"/>
    </location>
</feature>
<dbReference type="InterPro" id="IPR036396">
    <property type="entry name" value="Cyt_P450_sf"/>
</dbReference>
<dbReference type="GeneID" id="14865962"/>
<feature type="compositionally biased region" description="Polar residues" evidence="1">
    <location>
        <begin position="143"/>
        <end position="154"/>
    </location>
</feature>
<dbReference type="KEGG" id="dfa:DFA_12060"/>
<sequence>MKCIPFFNACMKETLCIRPVDALSLPRRATEDICVKDKYIIPKDHEPLGVCNDEKYWKEPTVFNPYRWLSDDRFDGRNSTSNQQSSNHPTINHFYNQPCKHRNIIKDGRNYYIITQTIQVVPRQGRKSVDTIHESADRVQPPTIKQSTSQPATK</sequence>
<feature type="region of interest" description="Disordered" evidence="1">
    <location>
        <begin position="74"/>
        <end position="93"/>
    </location>
</feature>
<dbReference type="STRING" id="1054147.F4QFI9"/>
<dbReference type="GO" id="GO:0005506">
    <property type="term" value="F:iron ion binding"/>
    <property type="evidence" value="ECO:0007669"/>
    <property type="project" value="InterPro"/>
</dbReference>
<evidence type="ECO:0000256" key="1">
    <source>
        <dbReference type="SAM" id="MobiDB-lite"/>
    </source>
</evidence>
<evidence type="ECO:0000313" key="3">
    <source>
        <dbReference type="Proteomes" id="UP000007797"/>
    </source>
</evidence>
<dbReference type="RefSeq" id="XP_004350999.1">
    <property type="nucleotide sequence ID" value="XM_004350947.1"/>
</dbReference>
<dbReference type="SUPFAM" id="SSF48264">
    <property type="entry name" value="Cytochrome P450"/>
    <property type="match status" value="1"/>
</dbReference>
<dbReference type="GO" id="GO:0020037">
    <property type="term" value="F:heme binding"/>
    <property type="evidence" value="ECO:0007669"/>
    <property type="project" value="InterPro"/>
</dbReference>
<evidence type="ECO:0000313" key="2">
    <source>
        <dbReference type="EMBL" id="EGG14290.1"/>
    </source>
</evidence>
<reference evidence="3" key="1">
    <citation type="journal article" date="2011" name="Genome Res.">
        <title>Phylogeny-wide analysis of social amoeba genomes highlights ancient origins for complex intercellular communication.</title>
        <authorList>
            <person name="Heidel A.J."/>
            <person name="Lawal H.M."/>
            <person name="Felder M."/>
            <person name="Schilde C."/>
            <person name="Helps N.R."/>
            <person name="Tunggal B."/>
            <person name="Rivero F."/>
            <person name="John U."/>
            <person name="Schleicher M."/>
            <person name="Eichinger L."/>
            <person name="Platzer M."/>
            <person name="Noegel A.A."/>
            <person name="Schaap P."/>
            <person name="Gloeckner G."/>
        </authorList>
    </citation>
    <scope>NUCLEOTIDE SEQUENCE [LARGE SCALE GENOMIC DNA]</scope>
    <source>
        <strain evidence="3">SH3</strain>
    </source>
</reference>
<name>F4QFI9_CACFS</name>
<dbReference type="OrthoDB" id="1470350at2759"/>
<dbReference type="InterPro" id="IPR001128">
    <property type="entry name" value="Cyt_P450"/>
</dbReference>